<dbReference type="GO" id="GO:0005506">
    <property type="term" value="F:iron ion binding"/>
    <property type="evidence" value="ECO:0007669"/>
    <property type="project" value="InterPro"/>
</dbReference>
<feature type="region of interest" description="Disordered" evidence="5">
    <location>
        <begin position="504"/>
        <end position="549"/>
    </location>
</feature>
<organism evidence="7 8">
    <name type="scientific">Acrobeloides nanus</name>
    <dbReference type="NCBI Taxonomy" id="290746"/>
    <lineage>
        <taxon>Eukaryota</taxon>
        <taxon>Metazoa</taxon>
        <taxon>Ecdysozoa</taxon>
        <taxon>Nematoda</taxon>
        <taxon>Chromadorea</taxon>
        <taxon>Rhabditida</taxon>
        <taxon>Tylenchina</taxon>
        <taxon>Cephalobomorpha</taxon>
        <taxon>Cephaloboidea</taxon>
        <taxon>Cephalobidae</taxon>
        <taxon>Acrobeloides</taxon>
    </lineage>
</organism>
<dbReference type="PANTHER" id="PTHR12117">
    <property type="entry name" value="HISTONE ACETYLTRANSFERASE COMPLEX"/>
    <property type="match status" value="1"/>
</dbReference>
<dbReference type="GO" id="GO:0005737">
    <property type="term" value="C:cytoplasm"/>
    <property type="evidence" value="ECO:0007669"/>
    <property type="project" value="TreeGrafter"/>
</dbReference>
<dbReference type="AlphaFoldDB" id="A0A914EAH1"/>
<dbReference type="InterPro" id="IPR051842">
    <property type="entry name" value="uS12_prolyl_hydroxylase"/>
</dbReference>
<dbReference type="GO" id="GO:0031543">
    <property type="term" value="F:peptidyl-proline dioxygenase activity"/>
    <property type="evidence" value="ECO:0007669"/>
    <property type="project" value="TreeGrafter"/>
</dbReference>
<dbReference type="Pfam" id="PF13661">
    <property type="entry name" value="2OG-FeII_Oxy_4"/>
    <property type="match status" value="1"/>
</dbReference>
<dbReference type="InterPro" id="IPR006620">
    <property type="entry name" value="Pro_4_hyd_alph"/>
</dbReference>
<keyword evidence="4" id="KW-0560">Oxidoreductase</keyword>
<dbReference type="Gene3D" id="2.60.120.620">
    <property type="entry name" value="q2cbj1_9rhob like domain"/>
    <property type="match status" value="2"/>
</dbReference>
<protein>
    <submittedName>
        <fullName evidence="8">Prolyl 4-hydroxylase alpha subunit domain-containing protein</fullName>
    </submittedName>
</protein>
<keyword evidence="2" id="KW-0847">Vitamin C</keyword>
<dbReference type="WBParaSite" id="ACRNAN_scaffold680.g30484.t1">
    <property type="protein sequence ID" value="ACRNAN_scaffold680.g30484.t1"/>
    <property type="gene ID" value="ACRNAN_scaffold680.g30484"/>
</dbReference>
<proteinExistence type="predicted"/>
<evidence type="ECO:0000259" key="6">
    <source>
        <dbReference type="SMART" id="SM00702"/>
    </source>
</evidence>
<feature type="compositionally biased region" description="Basic and acidic residues" evidence="5">
    <location>
        <begin position="364"/>
        <end position="378"/>
    </location>
</feature>
<dbReference type="InterPro" id="IPR019601">
    <property type="entry name" value="Oxoglutarate/Fe-dep_Oase_C"/>
</dbReference>
<dbReference type="GO" id="GO:0006449">
    <property type="term" value="P:regulation of translational termination"/>
    <property type="evidence" value="ECO:0007669"/>
    <property type="project" value="TreeGrafter"/>
</dbReference>
<sequence>MSEASSNHNETSLFRINEKYLSENFKEKVKKCLSGEGETSYPFPHFSLENFLSDETVIKKLYSELQQATWSRKENDLYSLNQTTDLSNFDHEKFPILHQFRNFMHDSVKDWLQLSTGVVLNDKVAITGSEYREADLLLPHDDRLEERKFAFIFYLSPDWCEEFGGSLNLYDHIPEENRPSQIAKSLVPKANNFVFFQVQANSWHSVSEVICKDKSRLSLNGWFHADNTPLAPEPKPEAGLPRIRPSLDITLADVYETISQNYTRPDEQKRIKRKFAAQSELVLQNFLSPEKYQAVLEELKSAQFDPIGPTDKRNVGRLDESKLGDNSALKILISLIQSEALTLLLTQWTGLKLYDVKKHRNSEPAQKRIKLDENHGENSHSSGVGNSSSSRDVELVYFLDRYEHGSYSLADDQLAADAANNGFCLDLLLFFSDDEKWPEDAGGFISYAGVNEPNEILRVSPTKNSAAIVFREPEVLHFTKYVNLRAGSRRFYVLNCSFFGISNEDSESEDSLEDEDELSDGLCAEFDDSEIDDELVPEDEEGLVPDEEP</sequence>
<accession>A0A914EAH1</accession>
<reference evidence="8" key="1">
    <citation type="submission" date="2022-11" db="UniProtKB">
        <authorList>
            <consortium name="WormBaseParasite"/>
        </authorList>
    </citation>
    <scope>IDENTIFICATION</scope>
</reference>
<dbReference type="SMART" id="SM00702">
    <property type="entry name" value="P4Hc"/>
    <property type="match status" value="1"/>
</dbReference>
<evidence type="ECO:0000256" key="2">
    <source>
        <dbReference type="ARBA" id="ARBA00022896"/>
    </source>
</evidence>
<dbReference type="PANTHER" id="PTHR12117:SF0">
    <property type="entry name" value="PROLYL 3-HYDROXYLASE OGFOD1"/>
    <property type="match status" value="1"/>
</dbReference>
<evidence type="ECO:0000313" key="8">
    <source>
        <dbReference type="WBParaSite" id="ACRNAN_scaffold680.g30484.t1"/>
    </source>
</evidence>
<feature type="region of interest" description="Disordered" evidence="5">
    <location>
        <begin position="364"/>
        <end position="389"/>
    </location>
</feature>
<dbReference type="GO" id="GO:0031418">
    <property type="term" value="F:L-ascorbic acid binding"/>
    <property type="evidence" value="ECO:0007669"/>
    <property type="project" value="UniProtKB-KW"/>
</dbReference>
<evidence type="ECO:0000256" key="3">
    <source>
        <dbReference type="ARBA" id="ARBA00022964"/>
    </source>
</evidence>
<feature type="domain" description="Prolyl 4-hydroxylase alpha subunit" evidence="6">
    <location>
        <begin position="43"/>
        <end position="224"/>
    </location>
</feature>
<evidence type="ECO:0000256" key="5">
    <source>
        <dbReference type="SAM" id="MobiDB-lite"/>
    </source>
</evidence>
<dbReference type="InterPro" id="IPR039558">
    <property type="entry name" value="TPA1/OFD1_N"/>
</dbReference>
<feature type="compositionally biased region" description="Low complexity" evidence="5">
    <location>
        <begin position="379"/>
        <end position="389"/>
    </location>
</feature>
<dbReference type="Pfam" id="PF10637">
    <property type="entry name" value="Ofd1_CTDD"/>
    <property type="match status" value="1"/>
</dbReference>
<evidence type="ECO:0000256" key="4">
    <source>
        <dbReference type="ARBA" id="ARBA00023002"/>
    </source>
</evidence>
<dbReference type="Proteomes" id="UP000887540">
    <property type="component" value="Unplaced"/>
</dbReference>
<evidence type="ECO:0000313" key="7">
    <source>
        <dbReference type="Proteomes" id="UP000887540"/>
    </source>
</evidence>
<keyword evidence="7" id="KW-1185">Reference proteome</keyword>
<evidence type="ECO:0000256" key="1">
    <source>
        <dbReference type="ARBA" id="ARBA00001961"/>
    </source>
</evidence>
<name>A0A914EAH1_9BILA</name>
<keyword evidence="3" id="KW-0223">Dioxygenase</keyword>
<comment type="cofactor">
    <cofactor evidence="1">
        <name>L-ascorbate</name>
        <dbReference type="ChEBI" id="CHEBI:38290"/>
    </cofactor>
</comment>